<comment type="caution">
    <text evidence="2">The sequence shown here is derived from an EMBL/GenBank/DDBJ whole genome shotgun (WGS) entry which is preliminary data.</text>
</comment>
<sequence length="192" mass="21632">MTLHAHFEALYAADEDPWAVRAAWYERRKRALLLASLGKERYRSAFEPGCGNGEMSAQLAQRCERLLACDGAASAVAAARRHLHAAGVNKFRIEQRSLPAQWPRDKRFDLVVISELAYYFEADVLEDMLVRACAMLDAGGELALCHYLHDFDDRVTGTEAAHALIARLPGMTRAVHHLDQDFLLEVWRKEAP</sequence>
<dbReference type="Gene3D" id="3.40.50.150">
    <property type="entry name" value="Vaccinia Virus protein VP39"/>
    <property type="match status" value="1"/>
</dbReference>
<proteinExistence type="predicted"/>
<gene>
    <name evidence="2" type="ORF">LQ564_12380</name>
</gene>
<dbReference type="Pfam" id="PF13649">
    <property type="entry name" value="Methyltransf_25"/>
    <property type="match status" value="1"/>
</dbReference>
<dbReference type="SUPFAM" id="SSF53335">
    <property type="entry name" value="S-adenosyl-L-methionine-dependent methyltransferases"/>
    <property type="match status" value="1"/>
</dbReference>
<dbReference type="InterPro" id="IPR041698">
    <property type="entry name" value="Methyltransf_25"/>
</dbReference>
<evidence type="ECO:0000259" key="1">
    <source>
        <dbReference type="Pfam" id="PF13649"/>
    </source>
</evidence>
<evidence type="ECO:0000313" key="3">
    <source>
        <dbReference type="Proteomes" id="UP001179361"/>
    </source>
</evidence>
<protein>
    <submittedName>
        <fullName evidence="2">Nodulation S family protein</fullName>
    </submittedName>
</protein>
<dbReference type="RefSeq" id="WP_231058398.1">
    <property type="nucleotide sequence ID" value="NZ_JAJNOC010000003.1"/>
</dbReference>
<dbReference type="Proteomes" id="UP001179361">
    <property type="component" value="Unassembled WGS sequence"/>
</dbReference>
<dbReference type="EMBL" id="JAJNOC010000003">
    <property type="protein sequence ID" value="MCD2517103.1"/>
    <property type="molecule type" value="Genomic_DNA"/>
</dbReference>
<evidence type="ECO:0000313" key="2">
    <source>
        <dbReference type="EMBL" id="MCD2517103.1"/>
    </source>
</evidence>
<organism evidence="2 3">
    <name type="scientific">Massilia phyllostachyos</name>
    <dbReference type="NCBI Taxonomy" id="2898585"/>
    <lineage>
        <taxon>Bacteria</taxon>
        <taxon>Pseudomonadati</taxon>
        <taxon>Pseudomonadota</taxon>
        <taxon>Betaproteobacteria</taxon>
        <taxon>Burkholderiales</taxon>
        <taxon>Oxalobacteraceae</taxon>
        <taxon>Telluria group</taxon>
        <taxon>Massilia</taxon>
    </lineage>
</organism>
<reference evidence="2" key="1">
    <citation type="submission" date="2021-11" db="EMBL/GenBank/DDBJ databases">
        <title>The complete genome of Massilia sp sp. G4R7.</title>
        <authorList>
            <person name="Liu L."/>
            <person name="Yue J."/>
            <person name="Yuan J."/>
            <person name="Yang F."/>
            <person name="Li L."/>
        </authorList>
    </citation>
    <scope>NUCLEOTIDE SEQUENCE</scope>
    <source>
        <strain evidence="2">G4R7</strain>
    </source>
</reference>
<feature type="domain" description="Methyltransferase" evidence="1">
    <location>
        <begin position="48"/>
        <end position="140"/>
    </location>
</feature>
<accession>A0ABS8Q5T8</accession>
<keyword evidence="3" id="KW-1185">Reference proteome</keyword>
<dbReference type="InterPro" id="IPR029063">
    <property type="entry name" value="SAM-dependent_MTases_sf"/>
</dbReference>
<name>A0ABS8Q5T8_9BURK</name>